<name>A0ABY5GXD2_9GAMM</name>
<dbReference type="Proteomes" id="UP001059950">
    <property type="component" value="Chromosome"/>
</dbReference>
<evidence type="ECO:0000313" key="2">
    <source>
        <dbReference type="EMBL" id="UTW03740.1"/>
    </source>
</evidence>
<keyword evidence="1" id="KW-0812">Transmembrane</keyword>
<organism evidence="2 3">
    <name type="scientific">Amphritea atlantica</name>
    <dbReference type="NCBI Taxonomy" id="355243"/>
    <lineage>
        <taxon>Bacteria</taxon>
        <taxon>Pseudomonadati</taxon>
        <taxon>Pseudomonadota</taxon>
        <taxon>Gammaproteobacteria</taxon>
        <taxon>Oceanospirillales</taxon>
        <taxon>Oceanospirillaceae</taxon>
        <taxon>Amphritea</taxon>
    </lineage>
</organism>
<feature type="transmembrane region" description="Helical" evidence="1">
    <location>
        <begin position="20"/>
        <end position="36"/>
    </location>
</feature>
<protein>
    <submittedName>
        <fullName evidence="2">Uncharacterized protein</fullName>
    </submittedName>
</protein>
<keyword evidence="1" id="KW-0472">Membrane</keyword>
<evidence type="ECO:0000313" key="3">
    <source>
        <dbReference type="Proteomes" id="UP001059950"/>
    </source>
</evidence>
<keyword evidence="3" id="KW-1185">Reference proteome</keyword>
<sequence>MMDLIEGFVRNLSEGNLQETVIVGTLLFVPLFRLIYKLVLEIKERKNNDLKGALEIEGLSEDVRFVIHESLNRTYFYRATGITSDHYIRSKIRQFLETTKGDITLFGIKRVSEYIQIEDEKLVIKYGRFEVFNYYWNMVFSAVLAVFCVVAIVLVVAAWGMDKEGTLLLAIEAPVMLLLAIHSVWKASNFYIASKIIKPAFERFENEAVKPAKVG</sequence>
<accession>A0ABY5GXD2</accession>
<reference evidence="2" key="1">
    <citation type="submission" date="2021-04" db="EMBL/GenBank/DDBJ databases">
        <title>Oceanospirillales bacteria with DddD are important DMSP degraders in coastal seawater.</title>
        <authorList>
            <person name="Liu J."/>
        </authorList>
    </citation>
    <scope>NUCLEOTIDE SEQUENCE</scope>
    <source>
        <strain evidence="2">GY6</strain>
    </source>
</reference>
<gene>
    <name evidence="2" type="ORF">KDX31_01485</name>
</gene>
<feature type="transmembrane region" description="Helical" evidence="1">
    <location>
        <begin position="134"/>
        <end position="159"/>
    </location>
</feature>
<keyword evidence="1" id="KW-1133">Transmembrane helix</keyword>
<feature type="transmembrane region" description="Helical" evidence="1">
    <location>
        <begin position="165"/>
        <end position="185"/>
    </location>
</feature>
<proteinExistence type="predicted"/>
<dbReference type="EMBL" id="CP073344">
    <property type="protein sequence ID" value="UTW03740.1"/>
    <property type="molecule type" value="Genomic_DNA"/>
</dbReference>
<evidence type="ECO:0000256" key="1">
    <source>
        <dbReference type="SAM" id="Phobius"/>
    </source>
</evidence>